<keyword evidence="2" id="KW-1185">Reference proteome</keyword>
<name>A0AAD4VHS6_PRUDU</name>
<gene>
    <name evidence="1" type="ORF">L3X38_033849</name>
</gene>
<sequence length="230" mass="23700">MIVIFEQGYANDEDKGDTGFTYTLVVVQAINGEEALSVPSSHSLSKTPSRLCSSLPHGGDIFRIHRTSEISKILVNVRHSRHGPRKLPKTPILKNPIDPNTPISLSPNVKIIYPRSFNFKWIVEGNEGSGLAGNGGRVVGTVGNVDFGKDGIWGREVGNGGRVVGRVGNWVEGNGGNVAGFGKVGAVGSVGNGVEGSGGNVVLGRVGAVGSVGKVFEGLGSVGSEGKGGS</sequence>
<dbReference type="EMBL" id="JAJFAZ020000006">
    <property type="protein sequence ID" value="KAI5324776.1"/>
    <property type="molecule type" value="Genomic_DNA"/>
</dbReference>
<organism evidence="1 2">
    <name type="scientific">Prunus dulcis</name>
    <name type="common">Almond</name>
    <name type="synonym">Amygdalus dulcis</name>
    <dbReference type="NCBI Taxonomy" id="3755"/>
    <lineage>
        <taxon>Eukaryota</taxon>
        <taxon>Viridiplantae</taxon>
        <taxon>Streptophyta</taxon>
        <taxon>Embryophyta</taxon>
        <taxon>Tracheophyta</taxon>
        <taxon>Spermatophyta</taxon>
        <taxon>Magnoliopsida</taxon>
        <taxon>eudicotyledons</taxon>
        <taxon>Gunneridae</taxon>
        <taxon>Pentapetalae</taxon>
        <taxon>rosids</taxon>
        <taxon>fabids</taxon>
        <taxon>Rosales</taxon>
        <taxon>Rosaceae</taxon>
        <taxon>Amygdaloideae</taxon>
        <taxon>Amygdaleae</taxon>
        <taxon>Prunus</taxon>
    </lineage>
</organism>
<proteinExistence type="predicted"/>
<accession>A0AAD4VHS6</accession>
<evidence type="ECO:0000313" key="2">
    <source>
        <dbReference type="Proteomes" id="UP001054821"/>
    </source>
</evidence>
<comment type="caution">
    <text evidence="1">The sequence shown here is derived from an EMBL/GenBank/DDBJ whole genome shotgun (WGS) entry which is preliminary data.</text>
</comment>
<dbReference type="Proteomes" id="UP001054821">
    <property type="component" value="Chromosome 6"/>
</dbReference>
<protein>
    <submittedName>
        <fullName evidence="1">Uncharacterized protein</fullName>
    </submittedName>
</protein>
<reference evidence="1 2" key="1">
    <citation type="journal article" date="2022" name="G3 (Bethesda)">
        <title>Whole-genome sequence and methylome profiling of the almond [Prunus dulcis (Mill.) D.A. Webb] cultivar 'Nonpareil'.</title>
        <authorList>
            <person name="D'Amico-Willman K.M."/>
            <person name="Ouma W.Z."/>
            <person name="Meulia T."/>
            <person name="Sideli G.M."/>
            <person name="Gradziel T.M."/>
            <person name="Fresnedo-Ramirez J."/>
        </authorList>
    </citation>
    <scope>NUCLEOTIDE SEQUENCE [LARGE SCALE GENOMIC DNA]</scope>
    <source>
        <strain evidence="1">Clone GOH B32 T37-40</strain>
    </source>
</reference>
<evidence type="ECO:0000313" key="1">
    <source>
        <dbReference type="EMBL" id="KAI5324776.1"/>
    </source>
</evidence>
<dbReference type="AlphaFoldDB" id="A0AAD4VHS6"/>